<dbReference type="WBParaSite" id="MBELARI_LOCUS13675">
    <property type="protein sequence ID" value="MBELARI_LOCUS13675"/>
    <property type="gene ID" value="MBELARI_LOCUS13675"/>
</dbReference>
<organism evidence="2 4">
    <name type="scientific">Mesorhabditis belari</name>
    <dbReference type="NCBI Taxonomy" id="2138241"/>
    <lineage>
        <taxon>Eukaryota</taxon>
        <taxon>Metazoa</taxon>
        <taxon>Ecdysozoa</taxon>
        <taxon>Nematoda</taxon>
        <taxon>Chromadorea</taxon>
        <taxon>Rhabditida</taxon>
        <taxon>Rhabditina</taxon>
        <taxon>Rhabditomorpha</taxon>
        <taxon>Rhabditoidea</taxon>
        <taxon>Rhabditidae</taxon>
        <taxon>Mesorhabditinae</taxon>
        <taxon>Mesorhabditis</taxon>
    </lineage>
</organism>
<name>A0AAF3EI52_9BILA</name>
<dbReference type="WBParaSite" id="MBELARI_LOCUS13683">
    <property type="protein sequence ID" value="MBELARI_LOCUS13683"/>
    <property type="gene ID" value="MBELARI_LOCUS13683"/>
</dbReference>
<sequence>MFFFVKRLKSVDPTRRLEENCKDVVSLDDSPAAPRQKSVRPAASTSKKRNAADKDAEKEEVMPKKKRRDTDSDSD</sequence>
<evidence type="ECO:0000313" key="3">
    <source>
        <dbReference type="WBParaSite" id="MBELARI_LOCUS13675"/>
    </source>
</evidence>
<dbReference type="AlphaFoldDB" id="A0AAF3EI52"/>
<protein>
    <submittedName>
        <fullName evidence="3 4">Uncharacterized protein</fullName>
    </submittedName>
</protein>
<evidence type="ECO:0000313" key="4">
    <source>
        <dbReference type="WBParaSite" id="MBELARI_LOCUS13683"/>
    </source>
</evidence>
<proteinExistence type="predicted"/>
<reference evidence="3 4" key="1">
    <citation type="submission" date="2024-02" db="UniProtKB">
        <authorList>
            <consortium name="WormBaseParasite"/>
        </authorList>
    </citation>
    <scope>IDENTIFICATION</scope>
</reference>
<evidence type="ECO:0000313" key="2">
    <source>
        <dbReference type="Proteomes" id="UP000887575"/>
    </source>
</evidence>
<feature type="compositionally biased region" description="Basic and acidic residues" evidence="1">
    <location>
        <begin position="50"/>
        <end position="75"/>
    </location>
</feature>
<dbReference type="Proteomes" id="UP000887575">
    <property type="component" value="Unassembled WGS sequence"/>
</dbReference>
<evidence type="ECO:0000256" key="1">
    <source>
        <dbReference type="SAM" id="MobiDB-lite"/>
    </source>
</evidence>
<accession>A0AAF3EI52</accession>
<feature type="region of interest" description="Disordered" evidence="1">
    <location>
        <begin position="24"/>
        <end position="75"/>
    </location>
</feature>
<keyword evidence="2" id="KW-1185">Reference proteome</keyword>